<dbReference type="PANTHER" id="PTHR15854:SF4">
    <property type="entry name" value="PEROXYNITRITE ISOMERASE THAP4"/>
    <property type="match status" value="1"/>
</dbReference>
<reference evidence="4" key="1">
    <citation type="journal article" date="2019" name="Int. J. Syst. Evol. Microbiol.">
        <title>The Global Catalogue of Microorganisms (GCM) 10K type strain sequencing project: providing services to taxonomists for standard genome sequencing and annotation.</title>
        <authorList>
            <consortium name="The Broad Institute Genomics Platform"/>
            <consortium name="The Broad Institute Genome Sequencing Center for Infectious Disease"/>
            <person name="Wu L."/>
            <person name="Ma J."/>
        </authorList>
    </citation>
    <scope>NUCLEOTIDE SEQUENCE [LARGE SCALE GENOMIC DNA]</scope>
    <source>
        <strain evidence="4">CCM 7043</strain>
    </source>
</reference>
<organism evidence="3 4">
    <name type="scientific">Promicromonospora aerolata</name>
    <dbReference type="NCBI Taxonomy" id="195749"/>
    <lineage>
        <taxon>Bacteria</taxon>
        <taxon>Bacillati</taxon>
        <taxon>Actinomycetota</taxon>
        <taxon>Actinomycetes</taxon>
        <taxon>Micrococcales</taxon>
        <taxon>Promicromonosporaceae</taxon>
        <taxon>Promicromonospora</taxon>
    </lineage>
</organism>
<dbReference type="SUPFAM" id="SSF50814">
    <property type="entry name" value="Lipocalins"/>
    <property type="match status" value="2"/>
</dbReference>
<gene>
    <name evidence="3" type="ORF">ACFSL2_19660</name>
</gene>
<feature type="domain" description="THAP4-like heme-binding" evidence="2">
    <location>
        <begin position="13"/>
        <end position="210"/>
    </location>
</feature>
<dbReference type="Gene3D" id="2.40.128.20">
    <property type="match status" value="1"/>
</dbReference>
<dbReference type="InterPro" id="IPR045165">
    <property type="entry name" value="Nitrobindin"/>
</dbReference>
<comment type="caution">
    <text evidence="1">Lacks the conserved His residue that binds heme iron in the nitrobindin family.</text>
</comment>
<evidence type="ECO:0000313" key="4">
    <source>
        <dbReference type="Proteomes" id="UP001597338"/>
    </source>
</evidence>
<evidence type="ECO:0000256" key="1">
    <source>
        <dbReference type="HAMAP-Rule" id="MF_01297"/>
    </source>
</evidence>
<dbReference type="PANTHER" id="PTHR15854">
    <property type="entry name" value="THAP4 PROTEIN"/>
    <property type="match status" value="1"/>
</dbReference>
<protein>
    <recommendedName>
        <fullName evidence="1">Ferric nitrobindin-like protein</fullName>
    </recommendedName>
</protein>
<dbReference type="RefSeq" id="WP_377199452.1">
    <property type="nucleotide sequence ID" value="NZ_JBHUHF010000001.1"/>
</dbReference>
<evidence type="ECO:0000313" key="3">
    <source>
        <dbReference type="EMBL" id="MFD2027725.1"/>
    </source>
</evidence>
<dbReference type="InterPro" id="IPR022939">
    <property type="entry name" value="Nb(III)_bact/plant"/>
</dbReference>
<dbReference type="Pfam" id="PF08768">
    <property type="entry name" value="THAP4_heme-bd"/>
    <property type="match status" value="1"/>
</dbReference>
<dbReference type="HAMAP" id="MF_01297">
    <property type="entry name" value="nitrobindin"/>
    <property type="match status" value="1"/>
</dbReference>
<proteinExistence type="inferred from homology"/>
<comment type="similarity">
    <text evidence="1">Belongs to the nitrobindin family.</text>
</comment>
<accession>A0ABW4VDJ9</accession>
<feature type="short sequence motif" description="GXWXGXG" evidence="1">
    <location>
        <begin position="21"/>
        <end position="27"/>
    </location>
</feature>
<comment type="caution">
    <text evidence="1">Lacks conserved residue(s) required for the propagation of feature annotation.</text>
</comment>
<evidence type="ECO:0000259" key="2">
    <source>
        <dbReference type="Pfam" id="PF08768"/>
    </source>
</evidence>
<dbReference type="CDD" id="cd07828">
    <property type="entry name" value="lipocalin_heme-bd-THAP4-like"/>
    <property type="match status" value="1"/>
</dbReference>
<dbReference type="InterPro" id="IPR012674">
    <property type="entry name" value="Calycin"/>
</dbReference>
<dbReference type="InterPro" id="IPR014878">
    <property type="entry name" value="THAP4-like_heme-bd"/>
</dbReference>
<dbReference type="EMBL" id="JBHUHF010000001">
    <property type="protein sequence ID" value="MFD2027725.1"/>
    <property type="molecule type" value="Genomic_DNA"/>
</dbReference>
<keyword evidence="4" id="KW-1185">Reference proteome</keyword>
<comment type="caution">
    <text evidence="3">The sequence shown here is derived from an EMBL/GenBank/DDBJ whole genome shotgun (WGS) entry which is preliminary data.</text>
</comment>
<name>A0ABW4VDJ9_9MICO</name>
<sequence>MTFTFPDGLSPEVYPLAWLVGRWRGEGVIEYPGIGKKSFVQDLVFDHDGGPYLRFESTLRVLEDAVPDELPGDGEWPAPVPDPTETGVSAAADAAEAPAAPDVAATGTVWSTETGYWRVSTDRPDGLEEDKQALEVLVADASGRITVYVGAAGNGRIDLASDAIARTSTASEVRASKRLYGLVQGRLLWVEELAAFGEPLRSYASAELDRQ</sequence>
<dbReference type="Proteomes" id="UP001597338">
    <property type="component" value="Unassembled WGS sequence"/>
</dbReference>